<evidence type="ECO:0000256" key="2">
    <source>
        <dbReference type="ARBA" id="ARBA00004370"/>
    </source>
</evidence>
<keyword evidence="12" id="KW-1185">Reference proteome</keyword>
<dbReference type="STRING" id="1198029.A0A1U7LLS1"/>
<evidence type="ECO:0000256" key="9">
    <source>
        <dbReference type="SAM" id="MobiDB-lite"/>
    </source>
</evidence>
<keyword evidence="6" id="KW-0496">Mitochondrion</keyword>
<evidence type="ECO:0000313" key="12">
    <source>
        <dbReference type="Proteomes" id="UP000186594"/>
    </source>
</evidence>
<evidence type="ECO:0000256" key="10">
    <source>
        <dbReference type="SAM" id="Phobius"/>
    </source>
</evidence>
<dbReference type="Pfam" id="PF07798">
    <property type="entry name" value="CCDC90-like"/>
    <property type="match status" value="1"/>
</dbReference>
<dbReference type="GO" id="GO:0005739">
    <property type="term" value="C:mitochondrion"/>
    <property type="evidence" value="ECO:0007669"/>
    <property type="project" value="UniProtKB-SubCell"/>
</dbReference>
<organism evidence="11 12">
    <name type="scientific">Neolecta irregularis (strain DAH-3)</name>
    <dbReference type="NCBI Taxonomy" id="1198029"/>
    <lineage>
        <taxon>Eukaryota</taxon>
        <taxon>Fungi</taxon>
        <taxon>Dikarya</taxon>
        <taxon>Ascomycota</taxon>
        <taxon>Taphrinomycotina</taxon>
        <taxon>Neolectales</taxon>
        <taxon>Neolectaceae</taxon>
        <taxon>Neolecta</taxon>
    </lineage>
</organism>
<evidence type="ECO:0000256" key="1">
    <source>
        <dbReference type="ARBA" id="ARBA00004173"/>
    </source>
</evidence>
<dbReference type="Proteomes" id="UP000186594">
    <property type="component" value="Unassembled WGS sequence"/>
</dbReference>
<dbReference type="AlphaFoldDB" id="A0A1U7LLS1"/>
<feature type="region of interest" description="Disordered" evidence="9">
    <location>
        <begin position="209"/>
        <end position="228"/>
    </location>
</feature>
<dbReference type="OMA" id="PQDQHDI"/>
<dbReference type="PANTHER" id="PTHR14360">
    <property type="entry name" value="PROTEIN FMP32, MITOCHONDRIAL"/>
    <property type="match status" value="1"/>
</dbReference>
<keyword evidence="7 10" id="KW-0472">Membrane</keyword>
<reference evidence="11 12" key="1">
    <citation type="submission" date="2016-04" db="EMBL/GenBank/DDBJ databases">
        <title>Evolutionary innovation and constraint leading to complex multicellularity in the Ascomycota.</title>
        <authorList>
            <person name="Cisse O."/>
            <person name="Nguyen A."/>
            <person name="Hewitt D.A."/>
            <person name="Jedd G."/>
            <person name="Stajich J.E."/>
        </authorList>
    </citation>
    <scope>NUCLEOTIDE SEQUENCE [LARGE SCALE GENOMIC DNA]</scope>
    <source>
        <strain evidence="11 12">DAH-3</strain>
    </source>
</reference>
<dbReference type="InterPro" id="IPR024461">
    <property type="entry name" value="CCDC90-like"/>
</dbReference>
<accession>A0A1U7LLS1</accession>
<evidence type="ECO:0000256" key="6">
    <source>
        <dbReference type="ARBA" id="ARBA00023128"/>
    </source>
</evidence>
<proteinExistence type="predicted"/>
<evidence type="ECO:0000313" key="11">
    <source>
        <dbReference type="EMBL" id="OLL23610.1"/>
    </source>
</evidence>
<dbReference type="GO" id="GO:0016020">
    <property type="term" value="C:membrane"/>
    <property type="evidence" value="ECO:0007669"/>
    <property type="project" value="UniProtKB-SubCell"/>
</dbReference>
<dbReference type="OrthoDB" id="5424147at2759"/>
<keyword evidence="3 10" id="KW-0812">Transmembrane</keyword>
<dbReference type="Gene3D" id="1.20.5.340">
    <property type="match status" value="1"/>
</dbReference>
<keyword evidence="5 8" id="KW-0175">Coiled coil</keyword>
<evidence type="ECO:0000256" key="4">
    <source>
        <dbReference type="ARBA" id="ARBA00022989"/>
    </source>
</evidence>
<name>A0A1U7LLS1_NEOID</name>
<evidence type="ECO:0000256" key="5">
    <source>
        <dbReference type="ARBA" id="ARBA00023054"/>
    </source>
</evidence>
<evidence type="ECO:0000256" key="7">
    <source>
        <dbReference type="ARBA" id="ARBA00023136"/>
    </source>
</evidence>
<feature type="transmembrane region" description="Helical" evidence="10">
    <location>
        <begin position="184"/>
        <end position="201"/>
    </location>
</feature>
<feature type="coiled-coil region" evidence="8">
    <location>
        <begin position="101"/>
        <end position="128"/>
    </location>
</feature>
<sequence>MHNATAVTLSELPGLPKEPPKPAAMHLFDTYKLVTVLGEAEYSYGQSFAIMQALRALLVNSSEFAKAEFLLRGELENEVYLFQAAMSELRSETQITRMNETAALKQDLQALQREYELFERQLKEDLANMRHEVDIDVNNRKNETRGGQNAMDIKIQELNNRFTIMLGDLRTRLEGYKWDTTRKGILGLVLILSLLFAAAWYKGEVERRSEQEERLRKKRDEETQIEPEYKTWKAEKSARKDIESLVSLG</sequence>
<dbReference type="EMBL" id="LXFE01001429">
    <property type="protein sequence ID" value="OLL23610.1"/>
    <property type="molecule type" value="Genomic_DNA"/>
</dbReference>
<evidence type="ECO:0000256" key="8">
    <source>
        <dbReference type="SAM" id="Coils"/>
    </source>
</evidence>
<comment type="subcellular location">
    <subcellularLocation>
        <location evidence="2">Membrane</location>
    </subcellularLocation>
    <subcellularLocation>
        <location evidence="1">Mitochondrion</location>
    </subcellularLocation>
</comment>
<gene>
    <name evidence="11" type="ORF">NEOLI_004435</name>
</gene>
<dbReference type="PANTHER" id="PTHR14360:SF12">
    <property type="entry name" value="MOZ PROTEIN REPRESENTS A CHROMATIN-ASSOCIATED ACETYLTRANSFERASE"/>
    <property type="match status" value="1"/>
</dbReference>
<keyword evidence="4 10" id="KW-1133">Transmembrane helix</keyword>
<evidence type="ECO:0000256" key="3">
    <source>
        <dbReference type="ARBA" id="ARBA00022692"/>
    </source>
</evidence>
<protein>
    <submittedName>
        <fullName evidence="11">Uncharacterized protein</fullName>
    </submittedName>
</protein>
<comment type="caution">
    <text evidence="11">The sequence shown here is derived from an EMBL/GenBank/DDBJ whole genome shotgun (WGS) entry which is preliminary data.</text>
</comment>